<dbReference type="GO" id="GO:0016747">
    <property type="term" value="F:acyltransferase activity, transferring groups other than amino-acyl groups"/>
    <property type="evidence" value="ECO:0007669"/>
    <property type="project" value="InterPro"/>
</dbReference>
<keyword evidence="2" id="KW-0808">Transferase</keyword>
<reference evidence="2 3" key="1">
    <citation type="submission" date="2018-01" db="EMBL/GenBank/DDBJ databases">
        <title>Draft genome sequence of Sphaerisporangium sp. 7K107.</title>
        <authorList>
            <person name="Sahin N."/>
            <person name="Saygin H."/>
            <person name="Ay H."/>
        </authorList>
    </citation>
    <scope>NUCLEOTIDE SEQUENCE [LARGE SCALE GENOMIC DNA]</scope>
    <source>
        <strain evidence="2 3">7K107</strain>
    </source>
</reference>
<dbReference type="InterPro" id="IPR016181">
    <property type="entry name" value="Acyl_CoA_acyltransferase"/>
</dbReference>
<keyword evidence="3" id="KW-1185">Reference proteome</keyword>
<dbReference type="CDD" id="cd04301">
    <property type="entry name" value="NAT_SF"/>
    <property type="match status" value="1"/>
</dbReference>
<evidence type="ECO:0000313" key="2">
    <source>
        <dbReference type="EMBL" id="PZG26027.1"/>
    </source>
</evidence>
<sequence length="239" mass="26843">MGTRLAGQPATGVREHREGCPVGRARDRMTEINRMTEIIRVQNGPGVAETIGAIIATSFHEQEISAWTIPPDDDRRRVMPPLFSMAAESALVHGEVHATADLSAVAVWFPQGAEPLPETPDRDARVEAFAGPHWERIRRMEEEMDKRHPQDPHHYLAFLAVLPGHQGRRMGTRLLAEYHRKLDEAGMPAYLEASSTRSRRLYLRHGYQDLGDPIFMPDGPPMFPMWRPSRSTASAPLTS</sequence>
<dbReference type="PANTHER" id="PTHR42791:SF1">
    <property type="entry name" value="N-ACETYLTRANSFERASE DOMAIN-CONTAINING PROTEIN"/>
    <property type="match status" value="1"/>
</dbReference>
<dbReference type="InterPro" id="IPR052523">
    <property type="entry name" value="Trichothecene_AcTrans"/>
</dbReference>
<dbReference type="AlphaFoldDB" id="A0A2W2FVV9"/>
<organism evidence="2 3">
    <name type="scientific">Spongiactinospora gelatinilytica</name>
    <dbReference type="NCBI Taxonomy" id="2666298"/>
    <lineage>
        <taxon>Bacteria</taxon>
        <taxon>Bacillati</taxon>
        <taxon>Actinomycetota</taxon>
        <taxon>Actinomycetes</taxon>
        <taxon>Streptosporangiales</taxon>
        <taxon>Streptosporangiaceae</taxon>
        <taxon>Spongiactinospora</taxon>
    </lineage>
</organism>
<evidence type="ECO:0000259" key="1">
    <source>
        <dbReference type="PROSITE" id="PS51186"/>
    </source>
</evidence>
<dbReference type="Proteomes" id="UP000248544">
    <property type="component" value="Unassembled WGS sequence"/>
</dbReference>
<dbReference type="EMBL" id="POUA01000443">
    <property type="protein sequence ID" value="PZG26027.1"/>
    <property type="molecule type" value="Genomic_DNA"/>
</dbReference>
<dbReference type="InterPro" id="IPR000182">
    <property type="entry name" value="GNAT_dom"/>
</dbReference>
<dbReference type="SUPFAM" id="SSF55729">
    <property type="entry name" value="Acyl-CoA N-acyltransferases (Nat)"/>
    <property type="match status" value="1"/>
</dbReference>
<protein>
    <submittedName>
        <fullName evidence="2">N-acetyltransferase</fullName>
    </submittedName>
</protein>
<name>A0A2W2FVV9_9ACTN</name>
<accession>A0A2W2FVV9</accession>
<dbReference type="PROSITE" id="PS51186">
    <property type="entry name" value="GNAT"/>
    <property type="match status" value="1"/>
</dbReference>
<gene>
    <name evidence="2" type="ORF">C1I98_34185</name>
</gene>
<evidence type="ECO:0000313" key="3">
    <source>
        <dbReference type="Proteomes" id="UP000248544"/>
    </source>
</evidence>
<comment type="caution">
    <text evidence="2">The sequence shown here is derived from an EMBL/GenBank/DDBJ whole genome shotgun (WGS) entry which is preliminary data.</text>
</comment>
<feature type="domain" description="N-acetyltransferase" evidence="1">
    <location>
        <begin position="95"/>
        <end position="230"/>
    </location>
</feature>
<dbReference type="PANTHER" id="PTHR42791">
    <property type="entry name" value="GNAT FAMILY ACETYLTRANSFERASE"/>
    <property type="match status" value="1"/>
</dbReference>
<proteinExistence type="predicted"/>
<dbReference type="Gene3D" id="3.40.630.30">
    <property type="match status" value="1"/>
</dbReference>
<dbReference type="Pfam" id="PF00583">
    <property type="entry name" value="Acetyltransf_1"/>
    <property type="match status" value="1"/>
</dbReference>